<feature type="region of interest" description="Disordered" evidence="1">
    <location>
        <begin position="1"/>
        <end position="23"/>
    </location>
</feature>
<evidence type="ECO:0000313" key="4">
    <source>
        <dbReference type="EMBL" id="KAF9873791.1"/>
    </source>
</evidence>
<dbReference type="PANTHER" id="PTHR38793">
    <property type="entry name" value="SLATT_FUNGAL DOMAIN-CONTAINING PROTEIN-RELATED"/>
    <property type="match status" value="1"/>
</dbReference>
<feature type="compositionally biased region" description="Basic and acidic residues" evidence="1">
    <location>
        <begin position="187"/>
        <end position="203"/>
    </location>
</feature>
<dbReference type="GeneID" id="62164690"/>
<proteinExistence type="predicted"/>
<dbReference type="EMBL" id="JAATWM020000030">
    <property type="protein sequence ID" value="KAF9873791.1"/>
    <property type="molecule type" value="Genomic_DNA"/>
</dbReference>
<organism evidence="4 5">
    <name type="scientific">Colletotrichum karsti</name>
    <dbReference type="NCBI Taxonomy" id="1095194"/>
    <lineage>
        <taxon>Eukaryota</taxon>
        <taxon>Fungi</taxon>
        <taxon>Dikarya</taxon>
        <taxon>Ascomycota</taxon>
        <taxon>Pezizomycotina</taxon>
        <taxon>Sordariomycetes</taxon>
        <taxon>Hypocreomycetidae</taxon>
        <taxon>Glomerellales</taxon>
        <taxon>Glomerellaceae</taxon>
        <taxon>Colletotrichum</taxon>
        <taxon>Colletotrichum boninense species complex</taxon>
    </lineage>
</organism>
<protein>
    <recommendedName>
        <fullName evidence="3">SMODS and SLOG-associating 2TM effector domain-containing protein</fullName>
    </recommendedName>
</protein>
<evidence type="ECO:0000256" key="1">
    <source>
        <dbReference type="SAM" id="MobiDB-lite"/>
    </source>
</evidence>
<dbReference type="NCBIfam" id="NF033635">
    <property type="entry name" value="SLATT_fungal"/>
    <property type="match status" value="1"/>
</dbReference>
<dbReference type="RefSeq" id="XP_038743252.1">
    <property type="nucleotide sequence ID" value="XM_038891616.1"/>
</dbReference>
<feature type="transmembrane region" description="Helical" evidence="2">
    <location>
        <begin position="107"/>
        <end position="126"/>
    </location>
</feature>
<feature type="domain" description="SMODS and SLOG-associating 2TM effector" evidence="3">
    <location>
        <begin position="65"/>
        <end position="170"/>
    </location>
</feature>
<dbReference type="Proteomes" id="UP000781932">
    <property type="component" value="Unassembled WGS sequence"/>
</dbReference>
<reference evidence="4" key="1">
    <citation type="submission" date="2020-03" db="EMBL/GenBank/DDBJ databases">
        <authorList>
            <person name="He L."/>
        </authorList>
    </citation>
    <scope>NUCLEOTIDE SEQUENCE</scope>
    <source>
        <strain evidence="4">CkLH20</strain>
    </source>
</reference>
<dbReference type="OrthoDB" id="4472872at2759"/>
<feature type="region of interest" description="Disordered" evidence="1">
    <location>
        <begin position="187"/>
        <end position="215"/>
    </location>
</feature>
<evidence type="ECO:0000256" key="2">
    <source>
        <dbReference type="SAM" id="Phobius"/>
    </source>
</evidence>
<keyword evidence="2" id="KW-0472">Membrane</keyword>
<keyword evidence="5" id="KW-1185">Reference proteome</keyword>
<name>A0A9P6I2K4_9PEZI</name>
<evidence type="ECO:0000313" key="5">
    <source>
        <dbReference type="Proteomes" id="UP000781932"/>
    </source>
</evidence>
<dbReference type="AlphaFoldDB" id="A0A9P6I2K4"/>
<gene>
    <name evidence="4" type="ORF">CkaCkLH20_08901</name>
</gene>
<dbReference type="PANTHER" id="PTHR38793:SF3">
    <property type="entry name" value="SMODS AND SLOG-ASSOCIATING 2TM EFFECTOR DOMAIN-CONTAINING PROTEIN"/>
    <property type="match status" value="1"/>
</dbReference>
<keyword evidence="2" id="KW-1133">Transmembrane helix</keyword>
<dbReference type="Pfam" id="PF18142">
    <property type="entry name" value="SLATT_fungal"/>
    <property type="match status" value="1"/>
</dbReference>
<keyword evidence="2" id="KW-0812">Transmembrane</keyword>
<reference evidence="4" key="2">
    <citation type="submission" date="2020-11" db="EMBL/GenBank/DDBJ databases">
        <title>Whole genome sequencing of Colletotrichum sp.</title>
        <authorList>
            <person name="Li H."/>
        </authorList>
    </citation>
    <scope>NUCLEOTIDE SEQUENCE</scope>
    <source>
        <strain evidence="4">CkLH20</strain>
    </source>
</reference>
<sequence>MSTAASPRPSGETSPLLPRDDPPNPSNLLLFRRAVGINADLHPRDECNLEAGRTAAAGIYASTIAAHRRARIFRIIVSTLLYTCHAAQLVTGAVVTAMGPSAGTHRLGITVLGAANTVIAGVLTFMKSRGIPEKMRRNEVEFRRLQDWIEETDALLMLGVIGDTRDEVGELVAGAYRRWNLANERGEDVRPEEYSREEQENGKKKGLSFKWSRGW</sequence>
<evidence type="ECO:0000259" key="3">
    <source>
        <dbReference type="Pfam" id="PF18142"/>
    </source>
</evidence>
<feature type="transmembrane region" description="Helical" evidence="2">
    <location>
        <begin position="72"/>
        <end position="95"/>
    </location>
</feature>
<comment type="caution">
    <text evidence="4">The sequence shown here is derived from an EMBL/GenBank/DDBJ whole genome shotgun (WGS) entry which is preliminary data.</text>
</comment>
<accession>A0A9P6I2K4</accession>
<dbReference type="InterPro" id="IPR041622">
    <property type="entry name" value="SLATT_fungi"/>
</dbReference>